<evidence type="ECO:0008006" key="5">
    <source>
        <dbReference type="Google" id="ProtNLM"/>
    </source>
</evidence>
<dbReference type="InterPro" id="IPR027051">
    <property type="entry name" value="XdhC_Rossmann_dom"/>
</dbReference>
<dbReference type="FunCoup" id="F1Z7D5">
    <property type="interactions" value="74"/>
</dbReference>
<organism evidence="3 4">
    <name type="scientific">Novosphingobium nitrogenifigens DSM 19370</name>
    <dbReference type="NCBI Taxonomy" id="983920"/>
    <lineage>
        <taxon>Bacteria</taxon>
        <taxon>Pseudomonadati</taxon>
        <taxon>Pseudomonadota</taxon>
        <taxon>Alphaproteobacteria</taxon>
        <taxon>Sphingomonadales</taxon>
        <taxon>Sphingomonadaceae</taxon>
        <taxon>Novosphingobium</taxon>
    </lineage>
</organism>
<dbReference type="PANTHER" id="PTHR30388">
    <property type="entry name" value="ALDEHYDE OXIDOREDUCTASE MOLYBDENUM COFACTOR ASSEMBLY PROTEIN"/>
    <property type="match status" value="1"/>
</dbReference>
<dbReference type="Pfam" id="PF02625">
    <property type="entry name" value="XdhC_CoxI"/>
    <property type="match status" value="1"/>
</dbReference>
<dbReference type="Proteomes" id="UP000004728">
    <property type="component" value="Unassembled WGS sequence"/>
</dbReference>
<protein>
    <recommendedName>
        <fullName evidence="5">Xanthine dehydrogenase accessory factor</fullName>
    </recommendedName>
</protein>
<comment type="caution">
    <text evidence="3">The sequence shown here is derived from an EMBL/GenBank/DDBJ whole genome shotgun (WGS) entry which is preliminary data.</text>
</comment>
<keyword evidence="4" id="KW-1185">Reference proteome</keyword>
<evidence type="ECO:0000259" key="1">
    <source>
        <dbReference type="Pfam" id="PF02625"/>
    </source>
</evidence>
<accession>F1Z7D5</accession>
<dbReference type="EMBL" id="AEWJ01000032">
    <property type="protein sequence ID" value="EGD59447.1"/>
    <property type="molecule type" value="Genomic_DNA"/>
</dbReference>
<evidence type="ECO:0000313" key="3">
    <source>
        <dbReference type="EMBL" id="EGD59447.1"/>
    </source>
</evidence>
<gene>
    <name evidence="3" type="ORF">Y88_1479</name>
</gene>
<dbReference type="PANTHER" id="PTHR30388:SF4">
    <property type="entry name" value="MOLYBDENUM COFACTOR INSERTION CHAPERONE PAOD"/>
    <property type="match status" value="1"/>
</dbReference>
<dbReference type="Pfam" id="PF13478">
    <property type="entry name" value="XdhC_C"/>
    <property type="match status" value="1"/>
</dbReference>
<dbReference type="InParanoid" id="F1Z7D5"/>
<dbReference type="Gene3D" id="3.40.50.720">
    <property type="entry name" value="NAD(P)-binding Rossmann-like Domain"/>
    <property type="match status" value="1"/>
</dbReference>
<name>F1Z7D5_9SPHN</name>
<dbReference type="eggNOG" id="COG1975">
    <property type="taxonomic scope" value="Bacteria"/>
</dbReference>
<proteinExistence type="predicted"/>
<evidence type="ECO:0000259" key="2">
    <source>
        <dbReference type="Pfam" id="PF13478"/>
    </source>
</evidence>
<dbReference type="InterPro" id="IPR052698">
    <property type="entry name" value="MoCofactor_Util/Proc"/>
</dbReference>
<evidence type="ECO:0000313" key="4">
    <source>
        <dbReference type="Proteomes" id="UP000004728"/>
    </source>
</evidence>
<feature type="domain" description="XdhC Rossmann" evidence="2">
    <location>
        <begin position="152"/>
        <end position="292"/>
    </location>
</feature>
<feature type="domain" description="XdhC- CoxI" evidence="1">
    <location>
        <begin position="16"/>
        <end position="83"/>
    </location>
</feature>
<reference evidence="3 4" key="1">
    <citation type="journal article" date="2012" name="J. Bacteriol.">
        <title>Draft Genome Sequence of Novosphingobium nitrogenifigens Y88T.</title>
        <authorList>
            <person name="Strabala T.J."/>
            <person name="Macdonald L."/>
            <person name="Liu V."/>
            <person name="Smit A.M."/>
        </authorList>
    </citation>
    <scope>NUCLEOTIDE SEQUENCE [LARGE SCALE GENOMIC DNA]</scope>
    <source>
        <strain evidence="3 4">DSM 19370</strain>
    </source>
</reference>
<dbReference type="InterPro" id="IPR003777">
    <property type="entry name" value="XdhC_CoxI"/>
</dbReference>
<sequence>MIAAVPLSIVEQAITWVEEGARVALVTLVAIEGSSSRALGAQMAVTHDGRAIGSFSGGCIEDAIVGEARDVLDAGQGRVVRYGLGSPYIDVRLPCGGGIDLMFTPDPSLDVLRGARDRLHARQRVTLMIAPDGVGEQGAGFALTLSPPLRVLAFGHGEDFTALVQLAHHFGALVEAFSPMARDVDLLQGKGLCATRLTHLTQVPEVIGDDWTAAVFLFHDRDWEDVLLPHVLSRPAFFYGAVGSRRTHAARLERLRAQGVDEETAARIKGPVGLIAATRDPATLAMSVLAEVVEAYVKV</sequence>
<dbReference type="OrthoDB" id="9815497at2"/>
<dbReference type="HOGENOM" id="CLU_041115_2_1_5"/>
<dbReference type="RefSeq" id="WP_008067582.1">
    <property type="nucleotide sequence ID" value="NZ_AQWK01000015.1"/>
</dbReference>
<dbReference type="AlphaFoldDB" id="F1Z7D5"/>
<dbReference type="STRING" id="983920.Y88_1479"/>